<dbReference type="InterPro" id="IPR036621">
    <property type="entry name" value="Anticodon-bd_dom_sf"/>
</dbReference>
<organism evidence="12 13">
    <name type="scientific">Leptospira hartskeerlii</name>
    <dbReference type="NCBI Taxonomy" id="2023177"/>
    <lineage>
        <taxon>Bacteria</taxon>
        <taxon>Pseudomonadati</taxon>
        <taxon>Spirochaetota</taxon>
        <taxon>Spirochaetia</taxon>
        <taxon>Leptospirales</taxon>
        <taxon>Leptospiraceae</taxon>
        <taxon>Leptospira</taxon>
    </lineage>
</organism>
<keyword evidence="3 9" id="KW-0436">Ligase</keyword>
<comment type="similarity">
    <text evidence="1 9">Belongs to the class-II aminoacyl-tRNA synthetase family.</text>
</comment>
<evidence type="ECO:0000256" key="8">
    <source>
        <dbReference type="ARBA" id="ARBA00047639"/>
    </source>
</evidence>
<evidence type="ECO:0000256" key="10">
    <source>
        <dbReference type="PIRSR" id="PIRSR001549-1"/>
    </source>
</evidence>
<evidence type="ECO:0000256" key="2">
    <source>
        <dbReference type="ARBA" id="ARBA00011738"/>
    </source>
</evidence>
<feature type="binding site" evidence="10">
    <location>
        <begin position="86"/>
        <end position="88"/>
    </location>
    <ligand>
        <name>L-histidine</name>
        <dbReference type="ChEBI" id="CHEBI:57595"/>
    </ligand>
</feature>
<dbReference type="PROSITE" id="PS50862">
    <property type="entry name" value="AA_TRNA_LIGASE_II"/>
    <property type="match status" value="1"/>
</dbReference>
<dbReference type="InterPro" id="IPR004154">
    <property type="entry name" value="Anticodon-bd"/>
</dbReference>
<dbReference type="RefSeq" id="WP_100704859.1">
    <property type="nucleotide sequence ID" value="NZ_NPDL01000004.1"/>
</dbReference>
<dbReference type="EMBL" id="NPDN01000001">
    <property type="protein sequence ID" value="PJZ27111.1"/>
    <property type="molecule type" value="Genomic_DNA"/>
</dbReference>
<evidence type="ECO:0000256" key="3">
    <source>
        <dbReference type="ARBA" id="ARBA00022598"/>
    </source>
</evidence>
<feature type="binding site" evidence="10">
    <location>
        <position position="134"/>
    </location>
    <ligand>
        <name>L-histidine</name>
        <dbReference type="ChEBI" id="CHEBI:57595"/>
    </ligand>
</feature>
<dbReference type="HAMAP" id="MF_00127">
    <property type="entry name" value="His_tRNA_synth"/>
    <property type="match status" value="1"/>
</dbReference>
<dbReference type="GO" id="GO:0005524">
    <property type="term" value="F:ATP binding"/>
    <property type="evidence" value="ECO:0007669"/>
    <property type="project" value="UniProtKB-UniRule"/>
</dbReference>
<reference evidence="12 13" key="1">
    <citation type="submission" date="2017-07" db="EMBL/GenBank/DDBJ databases">
        <title>Leptospira spp. isolated from tropical soils.</title>
        <authorList>
            <person name="Thibeaux R."/>
            <person name="Iraola G."/>
            <person name="Ferres I."/>
            <person name="Bierque E."/>
            <person name="Girault D."/>
            <person name="Soupe-Gilbert M.-E."/>
            <person name="Picardeau M."/>
            <person name="Goarant C."/>
        </authorList>
    </citation>
    <scope>NUCLEOTIDE SEQUENCE [LARGE SCALE GENOMIC DNA]</scope>
    <source>
        <strain evidence="12 13">MCA1-C-A1</strain>
    </source>
</reference>
<dbReference type="Pfam" id="PF03129">
    <property type="entry name" value="HGTP_anticodon"/>
    <property type="match status" value="1"/>
</dbReference>
<comment type="subunit">
    <text evidence="2 9">Homodimer.</text>
</comment>
<feature type="domain" description="Aminoacyl-transfer RNA synthetases class-II family profile" evidence="11">
    <location>
        <begin position="15"/>
        <end position="351"/>
    </location>
</feature>
<dbReference type="GO" id="GO:0005737">
    <property type="term" value="C:cytoplasm"/>
    <property type="evidence" value="ECO:0007669"/>
    <property type="project" value="UniProtKB-SubCell"/>
</dbReference>
<dbReference type="GO" id="GO:0006427">
    <property type="term" value="P:histidyl-tRNA aminoacylation"/>
    <property type="evidence" value="ECO:0007669"/>
    <property type="project" value="UniProtKB-UniRule"/>
</dbReference>
<dbReference type="Gene3D" id="3.30.930.10">
    <property type="entry name" value="Bira Bifunctional Protein, Domain 2"/>
    <property type="match status" value="1"/>
</dbReference>
<dbReference type="Pfam" id="PF13393">
    <property type="entry name" value="tRNA-synt_His"/>
    <property type="match status" value="1"/>
</dbReference>
<dbReference type="NCBIfam" id="TIGR00442">
    <property type="entry name" value="hisS"/>
    <property type="match status" value="1"/>
</dbReference>
<dbReference type="Proteomes" id="UP000232196">
    <property type="component" value="Unassembled WGS sequence"/>
</dbReference>
<dbReference type="EC" id="6.1.1.21" evidence="9"/>
<evidence type="ECO:0000259" key="11">
    <source>
        <dbReference type="PROSITE" id="PS50862"/>
    </source>
</evidence>
<dbReference type="GO" id="GO:0004821">
    <property type="term" value="F:histidine-tRNA ligase activity"/>
    <property type="evidence" value="ECO:0007669"/>
    <property type="project" value="UniProtKB-UniRule"/>
</dbReference>
<comment type="catalytic activity">
    <reaction evidence="8 9">
        <text>tRNA(His) + L-histidine + ATP = L-histidyl-tRNA(His) + AMP + diphosphate + H(+)</text>
        <dbReference type="Rhea" id="RHEA:17313"/>
        <dbReference type="Rhea" id="RHEA-COMP:9665"/>
        <dbReference type="Rhea" id="RHEA-COMP:9689"/>
        <dbReference type="ChEBI" id="CHEBI:15378"/>
        <dbReference type="ChEBI" id="CHEBI:30616"/>
        <dbReference type="ChEBI" id="CHEBI:33019"/>
        <dbReference type="ChEBI" id="CHEBI:57595"/>
        <dbReference type="ChEBI" id="CHEBI:78442"/>
        <dbReference type="ChEBI" id="CHEBI:78527"/>
        <dbReference type="ChEBI" id="CHEBI:456215"/>
        <dbReference type="EC" id="6.1.1.21"/>
    </reaction>
</comment>
<protein>
    <recommendedName>
        <fullName evidence="9">Histidine--tRNA ligase</fullName>
        <ecNumber evidence="9">6.1.1.21</ecNumber>
    </recommendedName>
    <alternativeName>
        <fullName evidence="9">Histidyl-tRNA synthetase</fullName>
        <shortName evidence="9">HisRS</shortName>
    </alternativeName>
</protein>
<dbReference type="Gene3D" id="3.40.50.800">
    <property type="entry name" value="Anticodon-binding domain"/>
    <property type="match status" value="1"/>
</dbReference>
<dbReference type="SUPFAM" id="SSF55681">
    <property type="entry name" value="Class II aaRS and biotin synthetases"/>
    <property type="match status" value="1"/>
</dbReference>
<proteinExistence type="inferred from homology"/>
<keyword evidence="13" id="KW-1185">Reference proteome</keyword>
<accession>A0A2M9XHD9</accession>
<dbReference type="CDD" id="cd00773">
    <property type="entry name" value="HisRS-like_core"/>
    <property type="match status" value="1"/>
</dbReference>
<dbReference type="InterPro" id="IPR006195">
    <property type="entry name" value="aa-tRNA-synth_II"/>
</dbReference>
<dbReference type="AlphaFoldDB" id="A0A2M9XHD9"/>
<feature type="binding site" evidence="10">
    <location>
        <begin position="279"/>
        <end position="280"/>
    </location>
    <ligand>
        <name>L-histidine</name>
        <dbReference type="ChEBI" id="CHEBI:57595"/>
    </ligand>
</feature>
<evidence type="ECO:0000256" key="5">
    <source>
        <dbReference type="ARBA" id="ARBA00022840"/>
    </source>
</evidence>
<evidence type="ECO:0000313" key="13">
    <source>
        <dbReference type="Proteomes" id="UP000232196"/>
    </source>
</evidence>
<evidence type="ECO:0000256" key="9">
    <source>
        <dbReference type="HAMAP-Rule" id="MF_00127"/>
    </source>
</evidence>
<gene>
    <name evidence="9" type="primary">hisS</name>
    <name evidence="12" type="ORF">CH357_00670</name>
</gene>
<name>A0A2M9XHD9_9LEPT</name>
<keyword evidence="9" id="KW-0963">Cytoplasm</keyword>
<comment type="subcellular location">
    <subcellularLocation>
        <location evidence="9">Cytoplasm</location>
    </subcellularLocation>
</comment>
<dbReference type="InterPro" id="IPR004516">
    <property type="entry name" value="HisRS/HisZ"/>
</dbReference>
<evidence type="ECO:0000256" key="6">
    <source>
        <dbReference type="ARBA" id="ARBA00022917"/>
    </source>
</evidence>
<evidence type="ECO:0000256" key="4">
    <source>
        <dbReference type="ARBA" id="ARBA00022741"/>
    </source>
</evidence>
<dbReference type="InterPro" id="IPR033656">
    <property type="entry name" value="HisRS_anticodon"/>
</dbReference>
<dbReference type="InterPro" id="IPR041715">
    <property type="entry name" value="HisRS-like_core"/>
</dbReference>
<comment type="caution">
    <text evidence="12">The sequence shown here is derived from an EMBL/GenBank/DDBJ whole genome shotgun (WGS) entry which is preliminary data.</text>
</comment>
<evidence type="ECO:0000256" key="1">
    <source>
        <dbReference type="ARBA" id="ARBA00008226"/>
    </source>
</evidence>
<evidence type="ECO:0000313" key="12">
    <source>
        <dbReference type="EMBL" id="PJZ27111.1"/>
    </source>
</evidence>
<feature type="binding site" evidence="10">
    <location>
        <position position="116"/>
    </location>
    <ligand>
        <name>L-histidine</name>
        <dbReference type="ChEBI" id="CHEBI:57595"/>
    </ligand>
</feature>
<keyword evidence="7 9" id="KW-0030">Aminoacyl-tRNA synthetase</keyword>
<dbReference type="OrthoDB" id="9800814at2"/>
<evidence type="ECO:0000256" key="7">
    <source>
        <dbReference type="ARBA" id="ARBA00023146"/>
    </source>
</evidence>
<feature type="binding site" evidence="10">
    <location>
        <position position="275"/>
    </location>
    <ligand>
        <name>L-histidine</name>
        <dbReference type="ChEBI" id="CHEBI:57595"/>
    </ligand>
</feature>
<dbReference type="InterPro" id="IPR015807">
    <property type="entry name" value="His-tRNA-ligase"/>
</dbReference>
<keyword evidence="4 9" id="KW-0547">Nucleotide-binding</keyword>
<keyword evidence="5 9" id="KW-0067">ATP-binding</keyword>
<sequence>MEKQKAFLPTAPYKGTRDFYPEEMRFRNWMFSVMRKTVQSFGYEEYDGPILESFELYLAKSGEEIVQRQLYDFTDKGDRHVAIRPEMTPTLARMVAGEVRNLAKPIRWFSIPNLWRYEQPGKGRLREHWQLNVDLFGVNSYRAEVEIILIANAILENFKAPKGSYQIKVSHRGILDSFLNQTLALAPEKAHAVSKLLDKKSKISKEAFEEEIKPLLSNPEKQLTLIYRYLDTNLQTIGELEGIDPSSVEFIRNLFLDLASLGIKDQLEFDPSIIRGFDYYTGCIFEVFDTNPENRRSLYGGGRYDNLIGLFSNEQLSGIGFGLGDVTFKNFLEGHGLVPKDLNSKNAVLIPLMEDRVFPEVLKLAEELRKEGIGVETMLESAKLGKQIQTAEKKGYRFLIFLGESEISENKVQLKDIASGEQSSVSRSDLISILRKSLLG</sequence>
<keyword evidence="6 9" id="KW-0648">Protein biosynthesis</keyword>
<feature type="binding site" evidence="10">
    <location>
        <position position="130"/>
    </location>
    <ligand>
        <name>L-histidine</name>
        <dbReference type="ChEBI" id="CHEBI:57595"/>
    </ligand>
</feature>
<dbReference type="PANTHER" id="PTHR43707">
    <property type="entry name" value="HISTIDYL-TRNA SYNTHETASE"/>
    <property type="match status" value="1"/>
</dbReference>
<dbReference type="InterPro" id="IPR045864">
    <property type="entry name" value="aa-tRNA-synth_II/BPL/LPL"/>
</dbReference>
<dbReference type="PIRSF" id="PIRSF001549">
    <property type="entry name" value="His-tRNA_synth"/>
    <property type="match status" value="1"/>
</dbReference>
<dbReference type="SUPFAM" id="SSF52954">
    <property type="entry name" value="Class II aaRS ABD-related"/>
    <property type="match status" value="1"/>
</dbReference>
<dbReference type="PANTHER" id="PTHR43707:SF1">
    <property type="entry name" value="HISTIDINE--TRNA LIGASE, MITOCHONDRIAL-RELATED"/>
    <property type="match status" value="1"/>
</dbReference>
<dbReference type="CDD" id="cd00859">
    <property type="entry name" value="HisRS_anticodon"/>
    <property type="match status" value="1"/>
</dbReference>